<name>A0AAW0BNM7_9AGAR</name>
<sequence length="181" mass="20855">MAQGFFAQGQGIKRLRNEDDIVIVSGDRQGRLEDTDSSLDGQETIQEHQLPHIEDIYGFEAPVSHSNHWTRALAVMESCIISRSSWQDTRQAALFMLIAEYRKTEGIDNIDTIDEEWICSDTGCVHLLRIERDIGLESFGSLLRVDLDDFQCRCAEELFKLPLEYHRCIYAALCQWELEDQ</sequence>
<evidence type="ECO:0000313" key="1">
    <source>
        <dbReference type="EMBL" id="KAK7027955.1"/>
    </source>
</evidence>
<evidence type="ECO:0000313" key="2">
    <source>
        <dbReference type="Proteomes" id="UP001383192"/>
    </source>
</evidence>
<dbReference type="Proteomes" id="UP001383192">
    <property type="component" value="Unassembled WGS sequence"/>
</dbReference>
<accession>A0AAW0BNM7</accession>
<reference evidence="1 2" key="1">
    <citation type="submission" date="2024-01" db="EMBL/GenBank/DDBJ databases">
        <title>A draft genome for a cacao thread blight-causing isolate of Paramarasmius palmivorus.</title>
        <authorList>
            <person name="Baruah I.K."/>
            <person name="Bukari Y."/>
            <person name="Amoako-Attah I."/>
            <person name="Meinhardt L.W."/>
            <person name="Bailey B.A."/>
            <person name="Cohen S.P."/>
        </authorList>
    </citation>
    <scope>NUCLEOTIDE SEQUENCE [LARGE SCALE GENOMIC DNA]</scope>
    <source>
        <strain evidence="1 2">GH-12</strain>
    </source>
</reference>
<comment type="caution">
    <text evidence="1">The sequence shown here is derived from an EMBL/GenBank/DDBJ whole genome shotgun (WGS) entry which is preliminary data.</text>
</comment>
<protein>
    <submittedName>
        <fullName evidence="1">Uncharacterized protein</fullName>
    </submittedName>
</protein>
<dbReference type="AlphaFoldDB" id="A0AAW0BNM7"/>
<dbReference type="EMBL" id="JAYKXP010000092">
    <property type="protein sequence ID" value="KAK7027955.1"/>
    <property type="molecule type" value="Genomic_DNA"/>
</dbReference>
<keyword evidence="2" id="KW-1185">Reference proteome</keyword>
<organism evidence="1 2">
    <name type="scientific">Paramarasmius palmivorus</name>
    <dbReference type="NCBI Taxonomy" id="297713"/>
    <lineage>
        <taxon>Eukaryota</taxon>
        <taxon>Fungi</taxon>
        <taxon>Dikarya</taxon>
        <taxon>Basidiomycota</taxon>
        <taxon>Agaricomycotina</taxon>
        <taxon>Agaricomycetes</taxon>
        <taxon>Agaricomycetidae</taxon>
        <taxon>Agaricales</taxon>
        <taxon>Marasmiineae</taxon>
        <taxon>Marasmiaceae</taxon>
        <taxon>Paramarasmius</taxon>
    </lineage>
</organism>
<gene>
    <name evidence="1" type="ORF">VNI00_015038</name>
</gene>
<proteinExistence type="predicted"/>